<reference evidence="1" key="1">
    <citation type="journal article" date="2021" name="Proc. Natl. Acad. Sci. U.S.A.">
        <title>A Catalog of Tens of Thousands of Viruses from Human Metagenomes Reveals Hidden Associations with Chronic Diseases.</title>
        <authorList>
            <person name="Tisza M.J."/>
            <person name="Buck C.B."/>
        </authorList>
    </citation>
    <scope>NUCLEOTIDE SEQUENCE</scope>
    <source>
        <strain evidence="1">Ct0Tg8</strain>
    </source>
</reference>
<dbReference type="EMBL" id="BK015128">
    <property type="protein sequence ID" value="DAD92123.1"/>
    <property type="molecule type" value="Genomic_DNA"/>
</dbReference>
<organism evidence="1">
    <name type="scientific">Myoviridae sp. ct0Tg8</name>
    <dbReference type="NCBI Taxonomy" id="2826598"/>
    <lineage>
        <taxon>Viruses</taxon>
        <taxon>Duplodnaviria</taxon>
        <taxon>Heunggongvirae</taxon>
        <taxon>Uroviricota</taxon>
        <taxon>Caudoviricetes</taxon>
    </lineage>
</organism>
<accession>A0A8S5NDF4</accession>
<name>A0A8S5NDF4_9CAUD</name>
<protein>
    <submittedName>
        <fullName evidence="1">Uncharacterized protein</fullName>
    </submittedName>
</protein>
<sequence>MQSVGDGMPKATLSYTNWDTISTFATTPIIFAQ</sequence>
<evidence type="ECO:0000313" key="1">
    <source>
        <dbReference type="EMBL" id="DAD92123.1"/>
    </source>
</evidence>
<proteinExistence type="predicted"/>